<reference evidence="1 2" key="1">
    <citation type="journal article" date="2017" name="Virus Genes">
        <title>Characterization of Eptesipoxvirus, a novel poxvirus from a microchiropteran bat.</title>
        <authorList>
            <person name="Tu S.L."/>
            <person name="Nakazawa Y."/>
            <person name="Gao J."/>
            <person name="Wilkins K."/>
            <person name="Gallardo-Romero N."/>
            <person name="Li Y."/>
            <person name="Emerson G.L."/>
            <person name="Carroll D.S."/>
            <person name="Upton C."/>
        </authorList>
    </citation>
    <scope>NUCLEOTIDE SEQUENCE [LARGE SCALE GENOMIC DNA]</scope>
    <source>
        <strain evidence="1 2">Washington</strain>
    </source>
</reference>
<accession>A0A220T6K5</accession>
<organism evidence="1 2">
    <name type="scientific">Eptesipox virus</name>
    <dbReference type="NCBI Taxonomy" id="1329402"/>
    <lineage>
        <taxon>Viruses</taxon>
        <taxon>Varidnaviria</taxon>
        <taxon>Bamfordvirae</taxon>
        <taxon>Nucleocytoviricota</taxon>
        <taxon>Pokkesviricetes</taxon>
        <taxon>Chitovirales</taxon>
        <taxon>Poxviridae</taxon>
        <taxon>Chordopoxvirinae</taxon>
        <taxon>Vespertilionpoxvirus</taxon>
        <taxon>Vespertilionpoxvirus eptesipox</taxon>
    </lineage>
</organism>
<evidence type="ECO:0000313" key="2">
    <source>
        <dbReference type="Proteomes" id="UP000217428"/>
    </source>
</evidence>
<dbReference type="EMBL" id="KY747497">
    <property type="protein sequence ID" value="ASK51351.1"/>
    <property type="molecule type" value="Genomic_DNA"/>
</dbReference>
<dbReference type="InterPro" id="IPR022819">
    <property type="entry name" value="Poxvirus_Bcl-2-like"/>
</dbReference>
<evidence type="ECO:0000313" key="1">
    <source>
        <dbReference type="EMBL" id="ASK51351.1"/>
    </source>
</evidence>
<dbReference type="Gene3D" id="1.10.437.20">
    <property type="entry name" value="dsDNA poxvirus"/>
    <property type="match status" value="1"/>
</dbReference>
<dbReference type="InterPro" id="IPR043018">
    <property type="entry name" value="Poxvirus_sf"/>
</dbReference>
<keyword evidence="2" id="KW-1185">Reference proteome</keyword>
<dbReference type="Pfam" id="PF06227">
    <property type="entry name" value="Poxv_Bcl-2-like"/>
    <property type="match status" value="1"/>
</dbReference>
<dbReference type="Proteomes" id="UP000217428">
    <property type="component" value="Segment"/>
</dbReference>
<name>A0A220T6K5_9POXV</name>
<proteinExistence type="predicted"/>
<dbReference type="OrthoDB" id="25696at10239"/>
<gene>
    <name evidence="1" type="ORF">EPTV-WA-150</name>
</gene>
<protein>
    <submittedName>
        <fullName evidence="1">A52R-like family protein</fullName>
    </submittedName>
</protein>
<sequence>MDSLPSCSYSINCLNNKIYDILILHNKENHQYDVSIITNNITTSSMDLTDNDDNDDDYFNFDTSTLYFTYDMHDFITNSDNVTDIIEEYISWRAHIGRLGFIPKAIGKLYISMMQLDIEASNVFGNYTSLIKAYNLNDNVNAIYNLKSFIESLKYKFLDDKSLLLVGLFGYMAQYWSSKKMYSFIPKLFTLLLDCVSKESLNSIKYYE</sequence>